<dbReference type="EMBL" id="PZQS01000005">
    <property type="protein sequence ID" value="PVD31113.1"/>
    <property type="molecule type" value="Genomic_DNA"/>
</dbReference>
<accession>A0A2T7PCG4</accession>
<evidence type="ECO:0000313" key="1">
    <source>
        <dbReference type="EMBL" id="PVD31113.1"/>
    </source>
</evidence>
<proteinExistence type="predicted"/>
<comment type="caution">
    <text evidence="1">The sequence shown here is derived from an EMBL/GenBank/DDBJ whole genome shotgun (WGS) entry which is preliminary data.</text>
</comment>
<reference evidence="1 2" key="1">
    <citation type="submission" date="2018-04" db="EMBL/GenBank/DDBJ databases">
        <title>The genome of golden apple snail Pomacea canaliculata provides insight into stress tolerance and invasive adaptation.</title>
        <authorList>
            <person name="Liu C."/>
            <person name="Liu B."/>
            <person name="Ren Y."/>
            <person name="Zhang Y."/>
            <person name="Wang H."/>
            <person name="Li S."/>
            <person name="Jiang F."/>
            <person name="Yin L."/>
            <person name="Zhang G."/>
            <person name="Qian W."/>
            <person name="Fan W."/>
        </authorList>
    </citation>
    <scope>NUCLEOTIDE SEQUENCE [LARGE SCALE GENOMIC DNA]</scope>
    <source>
        <strain evidence="1">SZHN2017</strain>
        <tissue evidence="1">Muscle</tissue>
    </source>
</reference>
<keyword evidence="2" id="KW-1185">Reference proteome</keyword>
<name>A0A2T7PCG4_POMCA</name>
<organism evidence="1 2">
    <name type="scientific">Pomacea canaliculata</name>
    <name type="common">Golden apple snail</name>
    <dbReference type="NCBI Taxonomy" id="400727"/>
    <lineage>
        <taxon>Eukaryota</taxon>
        <taxon>Metazoa</taxon>
        <taxon>Spiralia</taxon>
        <taxon>Lophotrochozoa</taxon>
        <taxon>Mollusca</taxon>
        <taxon>Gastropoda</taxon>
        <taxon>Caenogastropoda</taxon>
        <taxon>Architaenioglossa</taxon>
        <taxon>Ampullarioidea</taxon>
        <taxon>Ampullariidae</taxon>
        <taxon>Pomacea</taxon>
    </lineage>
</organism>
<sequence length="80" mass="9580">MLRNRDLPSKSEGKLLSFSYETQIFEQRRKTSMIFNSQTFSVYQVFLRKQTQQYMYTIDLQLWPVASHLSGSIDFHLPDR</sequence>
<dbReference type="AlphaFoldDB" id="A0A2T7PCG4"/>
<protein>
    <submittedName>
        <fullName evidence="1">Uncharacterized protein</fullName>
    </submittedName>
</protein>
<gene>
    <name evidence="1" type="ORF">C0Q70_10391</name>
</gene>
<dbReference type="Proteomes" id="UP000245119">
    <property type="component" value="Linkage Group LG5"/>
</dbReference>
<evidence type="ECO:0000313" key="2">
    <source>
        <dbReference type="Proteomes" id="UP000245119"/>
    </source>
</evidence>